<dbReference type="InterPro" id="IPR047187">
    <property type="entry name" value="SF1_C_Upf1"/>
</dbReference>
<dbReference type="Gene3D" id="3.40.50.300">
    <property type="entry name" value="P-loop containing nucleotide triphosphate hydrolases"/>
    <property type="match status" value="3"/>
</dbReference>
<dbReference type="PANTHER" id="PTHR10887:SF341">
    <property type="entry name" value="NFX1-TYPE ZINC FINGER-CONTAINING PROTEIN 1"/>
    <property type="match status" value="1"/>
</dbReference>
<proteinExistence type="predicted"/>
<dbReference type="InterPro" id="IPR041677">
    <property type="entry name" value="DNA2/NAM7_AAA_11"/>
</dbReference>
<evidence type="ECO:0000313" key="3">
    <source>
        <dbReference type="EMBL" id="KAK3169601.1"/>
    </source>
</evidence>
<dbReference type="SUPFAM" id="SSF52540">
    <property type="entry name" value="P-loop containing nucleoside triphosphate hydrolases"/>
    <property type="match status" value="1"/>
</dbReference>
<evidence type="ECO:0000256" key="1">
    <source>
        <dbReference type="ARBA" id="ARBA00022806"/>
    </source>
</evidence>
<dbReference type="GO" id="GO:0031048">
    <property type="term" value="P:regulatory ncRNA-mediated heterochromatin formation"/>
    <property type="evidence" value="ECO:0007669"/>
    <property type="project" value="TreeGrafter"/>
</dbReference>
<dbReference type="CDD" id="cd17936">
    <property type="entry name" value="EEXXEc_NFX1"/>
    <property type="match status" value="1"/>
</dbReference>
<reference evidence="3" key="1">
    <citation type="submission" date="2022-11" db="EMBL/GenBank/DDBJ databases">
        <title>Chromosomal genome sequence assembly and mating type (MAT) locus characterization of the leprose asexual lichenized fungus Lepraria neglecta (Nyl.) Erichsen.</title>
        <authorList>
            <person name="Allen J.L."/>
            <person name="Pfeffer B."/>
        </authorList>
    </citation>
    <scope>NUCLEOTIDE SEQUENCE</scope>
    <source>
        <strain evidence="3">Allen 5258</strain>
    </source>
</reference>
<dbReference type="SMART" id="SM00382">
    <property type="entry name" value="AAA"/>
    <property type="match status" value="1"/>
</dbReference>
<dbReference type="InterPro" id="IPR003593">
    <property type="entry name" value="AAA+_ATPase"/>
</dbReference>
<keyword evidence="1" id="KW-0378">Hydrolase</keyword>
<keyword evidence="1" id="KW-0347">Helicase</keyword>
<name>A0AAE0DH95_9LECA</name>
<accession>A0AAE0DH95</accession>
<dbReference type="EMBL" id="JASNWA010000009">
    <property type="protein sequence ID" value="KAK3169601.1"/>
    <property type="molecule type" value="Genomic_DNA"/>
</dbReference>
<keyword evidence="4" id="KW-1185">Reference proteome</keyword>
<sequence>MTTPSASSTDPSRVTKLAKFFNAIISGAQSLKTPKNGDLFIEALCDQPDAPTCIEKIISSQAGLSSIQTCLRFNASASFQNGPATALLQYVQCPSLKIIHGGNFLHRVILHVVEPPFFWNPFLLSFRNGLLNTEAQQCFGFLLSELLCLPSEGGAPYLPIAQEASIQTSFLSSTSYELRTIGQKIKHIVSAFYSDGEEASECGPGGRHDNDFVDFREIAIHPTADELLSEEQPFLRVARSIDSPGNEEKRLGHHLDNQFRLLREDMLSELREELQIVFGKRKGRHRGIVVDGFTLLDVACGDHQKPLLWGLRLQCTSDLPQLANVKPKGPKERRDLLIQNRNIFKHQSLACLILDGEIVSFPTIRREVDDLAQKLPVVTLQFTGKANTSKALLRLKTAKRIKLVQIDTAVFAFEPVLKGLQELRNMPLVDELLFWKSDSPMSLPSYAPMALIEKIERKPTQDLSSIFDSTKSIRLDDSQRASLLSGLKQKVSLIQGPPGTGKSFIGALIAKAIYHFTEKVIFVVCFKNHALDQFLEDLLDIGIPSDQMVRLGGQSTARTKCMALYDQVASTRQSKSFYKTLDELRAERDALASRLHASFARYKSANARQTDLMEYLEFSPEEAEFYEAFTVPKAEDGSVRVGRRGRAVNEFYLLDRWSRGENAGIFGDQVSETCQHVWQMAMPTRQASLSTWKHDILNEQVSELCDIAEKYNAAHGELDRMLKTKHASIIGSRRVVACTTTAAAKYAQELQAASRDVLLVEEAGEILESHILTALASGTQQLVLIGDHKQLRPKVDYKLSVEKGEGYDLNMSLFERLVLKGFPHQILSQQYRMRPEISSLVRALTYPDLKDAPKTQGRPDIRGLQDNVIFVSHNHREIEAKEMADWKDMSSVSSKQNQYEVDMVLKCVRYLAQQGYGTEKIIILTPYLGQLQLLRTALSKDNDPVLNDLDSFDLVRAGLLPAASAKVSQRKIRLATIDNYQGEESDVSTYIFFIAMCTKILIFV</sequence>
<dbReference type="GO" id="GO:0031380">
    <property type="term" value="C:nuclear RNA-directed RNA polymerase complex"/>
    <property type="evidence" value="ECO:0007669"/>
    <property type="project" value="TreeGrafter"/>
</dbReference>
<organism evidence="3 4">
    <name type="scientific">Lepraria neglecta</name>
    <dbReference type="NCBI Taxonomy" id="209136"/>
    <lineage>
        <taxon>Eukaryota</taxon>
        <taxon>Fungi</taxon>
        <taxon>Dikarya</taxon>
        <taxon>Ascomycota</taxon>
        <taxon>Pezizomycotina</taxon>
        <taxon>Lecanoromycetes</taxon>
        <taxon>OSLEUM clade</taxon>
        <taxon>Lecanoromycetidae</taxon>
        <taxon>Lecanorales</taxon>
        <taxon>Lecanorineae</taxon>
        <taxon>Stereocaulaceae</taxon>
        <taxon>Lepraria</taxon>
    </lineage>
</organism>
<evidence type="ECO:0000259" key="2">
    <source>
        <dbReference type="SMART" id="SM00382"/>
    </source>
</evidence>
<gene>
    <name evidence="3" type="ORF">OEA41_008985</name>
</gene>
<dbReference type="InterPro" id="IPR045055">
    <property type="entry name" value="DNA2/NAM7-like"/>
</dbReference>
<dbReference type="Pfam" id="PF13087">
    <property type="entry name" value="AAA_12"/>
    <property type="match status" value="1"/>
</dbReference>
<dbReference type="AlphaFoldDB" id="A0AAE0DH95"/>
<dbReference type="Pfam" id="PF13086">
    <property type="entry name" value="AAA_11"/>
    <property type="match status" value="1"/>
</dbReference>
<evidence type="ECO:0000313" key="4">
    <source>
        <dbReference type="Proteomes" id="UP001276659"/>
    </source>
</evidence>
<dbReference type="PANTHER" id="PTHR10887">
    <property type="entry name" value="DNA2/NAM7 HELICASE FAMILY"/>
    <property type="match status" value="1"/>
</dbReference>
<feature type="domain" description="AAA+ ATPase" evidence="2">
    <location>
        <begin position="488"/>
        <end position="805"/>
    </location>
</feature>
<dbReference type="GO" id="GO:0004386">
    <property type="term" value="F:helicase activity"/>
    <property type="evidence" value="ECO:0007669"/>
    <property type="project" value="InterPro"/>
</dbReference>
<dbReference type="InterPro" id="IPR027417">
    <property type="entry name" value="P-loop_NTPase"/>
</dbReference>
<dbReference type="InterPro" id="IPR041679">
    <property type="entry name" value="DNA2/NAM7-like_C"/>
</dbReference>
<protein>
    <recommendedName>
        <fullName evidence="2">AAA+ ATPase domain-containing protein</fullName>
    </recommendedName>
</protein>
<dbReference type="CDD" id="cd18808">
    <property type="entry name" value="SF1_C_Upf1"/>
    <property type="match status" value="1"/>
</dbReference>
<keyword evidence="1" id="KW-0547">Nucleotide-binding</keyword>
<keyword evidence="1" id="KW-0067">ATP-binding</keyword>
<dbReference type="Proteomes" id="UP001276659">
    <property type="component" value="Unassembled WGS sequence"/>
</dbReference>
<comment type="caution">
    <text evidence="3">The sequence shown here is derived from an EMBL/GenBank/DDBJ whole genome shotgun (WGS) entry which is preliminary data.</text>
</comment>